<dbReference type="AlphaFoldDB" id="A0A8X7TIB1"/>
<gene>
    <name evidence="1" type="ORF">Bca52824_095362</name>
</gene>
<comment type="caution">
    <text evidence="1">The sequence shown here is derived from an EMBL/GenBank/DDBJ whole genome shotgun (WGS) entry which is preliminary data.</text>
</comment>
<dbReference type="OrthoDB" id="1716638at2759"/>
<evidence type="ECO:0000313" key="2">
    <source>
        <dbReference type="Proteomes" id="UP000886595"/>
    </source>
</evidence>
<proteinExistence type="predicted"/>
<organism evidence="1 2">
    <name type="scientific">Brassica carinata</name>
    <name type="common">Ethiopian mustard</name>
    <name type="synonym">Abyssinian cabbage</name>
    <dbReference type="NCBI Taxonomy" id="52824"/>
    <lineage>
        <taxon>Eukaryota</taxon>
        <taxon>Viridiplantae</taxon>
        <taxon>Streptophyta</taxon>
        <taxon>Embryophyta</taxon>
        <taxon>Tracheophyta</taxon>
        <taxon>Spermatophyta</taxon>
        <taxon>Magnoliopsida</taxon>
        <taxon>eudicotyledons</taxon>
        <taxon>Gunneridae</taxon>
        <taxon>Pentapetalae</taxon>
        <taxon>rosids</taxon>
        <taxon>malvids</taxon>
        <taxon>Brassicales</taxon>
        <taxon>Brassicaceae</taxon>
        <taxon>Brassiceae</taxon>
        <taxon>Brassica</taxon>
    </lineage>
</organism>
<dbReference type="Proteomes" id="UP000886595">
    <property type="component" value="Unassembled WGS sequence"/>
</dbReference>
<keyword evidence="2" id="KW-1185">Reference proteome</keyword>
<accession>A0A8X7TIB1</accession>
<sequence length="98" mass="11435">MVKELEKQAQLQRYAILEGEEEKREAIRQLCYSLDHYKSGYRQLVRFLSGNKSNNRQQLSCDLDECSISPLLIPYTINMSSFVPYCVFSFVSDICQNL</sequence>
<reference evidence="1 2" key="1">
    <citation type="submission" date="2020-02" db="EMBL/GenBank/DDBJ databases">
        <authorList>
            <person name="Ma Q."/>
            <person name="Huang Y."/>
            <person name="Song X."/>
            <person name="Pei D."/>
        </authorList>
    </citation>
    <scope>NUCLEOTIDE SEQUENCE [LARGE SCALE GENOMIC DNA]</scope>
    <source>
        <strain evidence="1">Sxm20200214</strain>
        <tissue evidence="1">Leaf</tissue>
    </source>
</reference>
<dbReference type="EMBL" id="JAAMPC010000353">
    <property type="protein sequence ID" value="KAG2242789.1"/>
    <property type="molecule type" value="Genomic_DNA"/>
</dbReference>
<name>A0A8X7TIB1_BRACI</name>
<evidence type="ECO:0000313" key="1">
    <source>
        <dbReference type="EMBL" id="KAG2242789.1"/>
    </source>
</evidence>
<protein>
    <submittedName>
        <fullName evidence="1">Uncharacterized protein</fullName>
    </submittedName>
</protein>